<sequence>MKYLFRAGLAAAALLLYMYRNANKIHKKRHIIKLETRHGFRPFRLLFVADIHRKKLPENFITNPLDAVVIGGDFTERGVPMKRTADNLRILTEASPVFFIWGNNDEEVGERNLRKLLGHFQVTILDNESVELFNNPHLKLVGVDFFSDREEKLKKAFSKVERDDTVLFASHTPAVFKYLQSAEGPGFMMAGHTHGGQIRIGRIGLYKKGSLRKFGRRYQLVTNGYGTTSLPLRLGAEAQYHILEFIPLEGNGFQRVAKNT</sequence>
<comment type="caution">
    <text evidence="2">The sequence shown here is derived from an EMBL/GenBank/DDBJ whole genome shotgun (WGS) entry which is preliminary data.</text>
</comment>
<proteinExistence type="predicted"/>
<dbReference type="EMBL" id="JBHRUJ010000016">
    <property type="protein sequence ID" value="MFC3211404.1"/>
    <property type="molecule type" value="Genomic_DNA"/>
</dbReference>
<dbReference type="Pfam" id="PF00149">
    <property type="entry name" value="Metallophos"/>
    <property type="match status" value="1"/>
</dbReference>
<dbReference type="InterPro" id="IPR029052">
    <property type="entry name" value="Metallo-depent_PP-like"/>
</dbReference>
<protein>
    <submittedName>
        <fullName evidence="2">Metallophosphoesterase</fullName>
    </submittedName>
</protein>
<organism evidence="2 3">
    <name type="scientific">Planomicrobium okeanokoites</name>
    <name type="common">Planococcus okeanokoites</name>
    <name type="synonym">Flavobacterium okeanokoites</name>
    <dbReference type="NCBI Taxonomy" id="244"/>
    <lineage>
        <taxon>Bacteria</taxon>
        <taxon>Bacillati</taxon>
        <taxon>Bacillota</taxon>
        <taxon>Bacilli</taxon>
        <taxon>Bacillales</taxon>
        <taxon>Caryophanaceae</taxon>
        <taxon>Planomicrobium</taxon>
    </lineage>
</organism>
<feature type="domain" description="Calcineurin-like phosphoesterase" evidence="1">
    <location>
        <begin position="43"/>
        <end position="195"/>
    </location>
</feature>
<evidence type="ECO:0000313" key="3">
    <source>
        <dbReference type="Proteomes" id="UP001595625"/>
    </source>
</evidence>
<dbReference type="RefSeq" id="WP_117312378.1">
    <property type="nucleotide sequence ID" value="NZ_JBHRUJ010000016.1"/>
</dbReference>
<dbReference type="Proteomes" id="UP001595625">
    <property type="component" value="Unassembled WGS sequence"/>
</dbReference>
<dbReference type="SUPFAM" id="SSF56300">
    <property type="entry name" value="Metallo-dependent phosphatases"/>
    <property type="match status" value="1"/>
</dbReference>
<dbReference type="InterPro" id="IPR004843">
    <property type="entry name" value="Calcineurin-like_PHP"/>
</dbReference>
<accession>A0ABV7KPM5</accession>
<evidence type="ECO:0000313" key="2">
    <source>
        <dbReference type="EMBL" id="MFC3211404.1"/>
    </source>
</evidence>
<gene>
    <name evidence="2" type="ORF">ACFOEJ_10000</name>
</gene>
<name>A0ABV7KPM5_PLAOK</name>
<reference evidence="3" key="1">
    <citation type="journal article" date="2019" name="Int. J. Syst. Evol. Microbiol.">
        <title>The Global Catalogue of Microorganisms (GCM) 10K type strain sequencing project: providing services to taxonomists for standard genome sequencing and annotation.</title>
        <authorList>
            <consortium name="The Broad Institute Genomics Platform"/>
            <consortium name="The Broad Institute Genome Sequencing Center for Infectious Disease"/>
            <person name="Wu L."/>
            <person name="Ma J."/>
        </authorList>
    </citation>
    <scope>NUCLEOTIDE SEQUENCE [LARGE SCALE GENOMIC DNA]</scope>
    <source>
        <strain evidence="3">CCM 320</strain>
    </source>
</reference>
<dbReference type="PANTHER" id="PTHR31302">
    <property type="entry name" value="TRANSMEMBRANE PROTEIN WITH METALLOPHOSPHOESTERASE DOMAIN-RELATED"/>
    <property type="match status" value="1"/>
</dbReference>
<dbReference type="Gene3D" id="3.60.21.10">
    <property type="match status" value="1"/>
</dbReference>
<dbReference type="InterPro" id="IPR051158">
    <property type="entry name" value="Metallophosphoesterase_sf"/>
</dbReference>
<evidence type="ECO:0000259" key="1">
    <source>
        <dbReference type="Pfam" id="PF00149"/>
    </source>
</evidence>
<keyword evidence="3" id="KW-1185">Reference proteome</keyword>
<dbReference type="PANTHER" id="PTHR31302:SF32">
    <property type="entry name" value="PHOSPHOESTERASE"/>
    <property type="match status" value="1"/>
</dbReference>